<evidence type="ECO:0000313" key="1">
    <source>
        <dbReference type="EMBL" id="AKG38732.1"/>
    </source>
</evidence>
<dbReference type="EMBL" id="CP009961">
    <property type="protein sequence ID" value="AKG38732.1"/>
    <property type="molecule type" value="Genomic_DNA"/>
</dbReference>
<dbReference type="GeneID" id="25401529"/>
<keyword evidence="2" id="KW-1185">Reference proteome</keyword>
<sequence length="118" mass="13292">MTLARVRYLQKQLIKRYGIIGKVASRYLEAGLSVRIRHPTRLGDAHIIVQGNGNRLVVEVYTSPKPLHPRDVQAVAEKAKLLNSKPVIVIYSGGRLKSRVTKEALEEATRLQVKIKRV</sequence>
<evidence type="ECO:0000313" key="2">
    <source>
        <dbReference type="Proteomes" id="UP000067434"/>
    </source>
</evidence>
<proteinExistence type="predicted"/>
<dbReference type="KEGG" id="thf:MA03_04820"/>
<protein>
    <recommendedName>
        <fullName evidence="3">Restriction endonuclease type IV Mrr domain-containing protein</fullName>
    </recommendedName>
</protein>
<name>A0A0F7FIR8_9CREN</name>
<dbReference type="HOGENOM" id="CLU_168718_0_0_2"/>
<dbReference type="OrthoDB" id="14784at2157"/>
<reference evidence="1 2" key="1">
    <citation type="journal article" date="2015" name="Stand. Genomic Sci.">
        <title>Complete genome sequence of and proposal of Thermofilum uzonense sp. nov. a novel hyperthermophilic crenarchaeon and emended description of the genus Thermofilum.</title>
        <authorList>
            <person name="Toshchakov S.V."/>
            <person name="Korzhenkov A.A."/>
            <person name="Samarov N.I."/>
            <person name="Mazunin I.O."/>
            <person name="Mozhey O.I."/>
            <person name="Shmyr I.S."/>
            <person name="Derbikova K.S."/>
            <person name="Taranov E.A."/>
            <person name="Dominova I.N."/>
            <person name="Bonch-Osmolovskaya E.A."/>
            <person name="Patrushev M.V."/>
            <person name="Podosokorskaya O.A."/>
            <person name="Kublanov I.V."/>
        </authorList>
    </citation>
    <scope>NUCLEOTIDE SEQUENCE [LARGE SCALE GENOMIC DNA]</scope>
    <source>
        <strain evidence="1 2">1807-2</strain>
    </source>
</reference>
<dbReference type="AlphaFoldDB" id="A0A0F7FIR8"/>
<dbReference type="PATRIC" id="fig|1550241.5.peg.1019"/>
<organism evidence="1 2">
    <name type="scientific">Infirmifilum uzonense</name>
    <dbReference type="NCBI Taxonomy" id="1550241"/>
    <lineage>
        <taxon>Archaea</taxon>
        <taxon>Thermoproteota</taxon>
        <taxon>Thermoprotei</taxon>
        <taxon>Thermofilales</taxon>
        <taxon>Thermofilaceae</taxon>
        <taxon>Infirmifilum</taxon>
    </lineage>
</organism>
<evidence type="ECO:0008006" key="3">
    <source>
        <dbReference type="Google" id="ProtNLM"/>
    </source>
</evidence>
<dbReference type="RefSeq" id="WP_052884186.1">
    <property type="nucleotide sequence ID" value="NZ_CP009961.1"/>
</dbReference>
<gene>
    <name evidence="1" type="ORF">MA03_04820</name>
</gene>
<dbReference type="Proteomes" id="UP000067434">
    <property type="component" value="Chromosome"/>
</dbReference>
<accession>A0A0F7FIR8</accession>